<keyword evidence="2" id="KW-1185">Reference proteome</keyword>
<name>A0AAV3YEY0_9GAST</name>
<sequence length="81" mass="8855">MISGFKTPVTTDLRAGLPTIDSGNASNTNDYIQVNFNVTLGLHMIGGLRLSGQGWVRSELELAPESSLHFFGRIHERMGHS</sequence>
<evidence type="ECO:0000313" key="1">
    <source>
        <dbReference type="EMBL" id="GFN81750.1"/>
    </source>
</evidence>
<comment type="caution">
    <text evidence="1">The sequence shown here is derived from an EMBL/GenBank/DDBJ whole genome shotgun (WGS) entry which is preliminary data.</text>
</comment>
<protein>
    <submittedName>
        <fullName evidence="1">Uncharacterized protein</fullName>
    </submittedName>
</protein>
<evidence type="ECO:0000313" key="2">
    <source>
        <dbReference type="Proteomes" id="UP000735302"/>
    </source>
</evidence>
<dbReference type="AlphaFoldDB" id="A0AAV3YEY0"/>
<dbReference type="EMBL" id="BLXT01000945">
    <property type="protein sequence ID" value="GFN81750.1"/>
    <property type="molecule type" value="Genomic_DNA"/>
</dbReference>
<reference evidence="1 2" key="1">
    <citation type="journal article" date="2021" name="Elife">
        <title>Chloroplast acquisition without the gene transfer in kleptoplastic sea slugs, Plakobranchus ocellatus.</title>
        <authorList>
            <person name="Maeda T."/>
            <person name="Takahashi S."/>
            <person name="Yoshida T."/>
            <person name="Shimamura S."/>
            <person name="Takaki Y."/>
            <person name="Nagai Y."/>
            <person name="Toyoda A."/>
            <person name="Suzuki Y."/>
            <person name="Arimoto A."/>
            <person name="Ishii H."/>
            <person name="Satoh N."/>
            <person name="Nishiyama T."/>
            <person name="Hasebe M."/>
            <person name="Maruyama T."/>
            <person name="Minagawa J."/>
            <person name="Obokata J."/>
            <person name="Shigenobu S."/>
        </authorList>
    </citation>
    <scope>NUCLEOTIDE SEQUENCE [LARGE SCALE GENOMIC DNA]</scope>
</reference>
<gene>
    <name evidence="1" type="ORF">PoB_000825600</name>
</gene>
<dbReference type="Proteomes" id="UP000735302">
    <property type="component" value="Unassembled WGS sequence"/>
</dbReference>
<accession>A0AAV3YEY0</accession>
<organism evidence="1 2">
    <name type="scientific">Plakobranchus ocellatus</name>
    <dbReference type="NCBI Taxonomy" id="259542"/>
    <lineage>
        <taxon>Eukaryota</taxon>
        <taxon>Metazoa</taxon>
        <taxon>Spiralia</taxon>
        <taxon>Lophotrochozoa</taxon>
        <taxon>Mollusca</taxon>
        <taxon>Gastropoda</taxon>
        <taxon>Heterobranchia</taxon>
        <taxon>Euthyneura</taxon>
        <taxon>Panpulmonata</taxon>
        <taxon>Sacoglossa</taxon>
        <taxon>Placobranchoidea</taxon>
        <taxon>Plakobranchidae</taxon>
        <taxon>Plakobranchus</taxon>
    </lineage>
</organism>
<proteinExistence type="predicted"/>